<feature type="transmembrane region" description="Helical" evidence="8">
    <location>
        <begin position="110"/>
        <end position="132"/>
    </location>
</feature>
<feature type="transmembrane region" description="Helical" evidence="8">
    <location>
        <begin position="309"/>
        <end position="338"/>
    </location>
</feature>
<feature type="transmembrane region" description="Helical" evidence="8">
    <location>
        <begin position="395"/>
        <end position="415"/>
    </location>
</feature>
<reference evidence="11" key="1">
    <citation type="journal article" date="2019" name="Int. J. Syst. Evol. Microbiol.">
        <title>The Global Catalogue of Microorganisms (GCM) 10K type strain sequencing project: providing services to taxonomists for standard genome sequencing and annotation.</title>
        <authorList>
            <consortium name="The Broad Institute Genomics Platform"/>
            <consortium name="The Broad Institute Genome Sequencing Center for Infectious Disease"/>
            <person name="Wu L."/>
            <person name="Ma J."/>
        </authorList>
    </citation>
    <scope>NUCLEOTIDE SEQUENCE [LARGE SCALE GENOMIC DNA]</scope>
    <source>
        <strain evidence="11">JCM 13006</strain>
    </source>
</reference>
<evidence type="ECO:0000256" key="5">
    <source>
        <dbReference type="ARBA" id="ARBA00022989"/>
    </source>
</evidence>
<evidence type="ECO:0000256" key="2">
    <source>
        <dbReference type="ARBA" id="ARBA00022448"/>
    </source>
</evidence>
<feature type="transmembrane region" description="Helical" evidence="8">
    <location>
        <begin position="70"/>
        <end position="89"/>
    </location>
</feature>
<evidence type="ECO:0000256" key="8">
    <source>
        <dbReference type="SAM" id="Phobius"/>
    </source>
</evidence>
<dbReference type="CDD" id="cd06173">
    <property type="entry name" value="MFS_MefA_like"/>
    <property type="match status" value="1"/>
</dbReference>
<keyword evidence="6 8" id="KW-0472">Membrane</keyword>
<feature type="transmembrane region" description="Helical" evidence="8">
    <location>
        <begin position="279"/>
        <end position="297"/>
    </location>
</feature>
<dbReference type="InterPro" id="IPR010290">
    <property type="entry name" value="TM_effector"/>
</dbReference>
<evidence type="ECO:0000313" key="10">
    <source>
        <dbReference type="EMBL" id="GAA4846525.1"/>
    </source>
</evidence>
<dbReference type="Proteomes" id="UP001501752">
    <property type="component" value="Unassembled WGS sequence"/>
</dbReference>
<feature type="transmembrane region" description="Helical" evidence="8">
    <location>
        <begin position="39"/>
        <end position="58"/>
    </location>
</feature>
<evidence type="ECO:0000256" key="4">
    <source>
        <dbReference type="ARBA" id="ARBA00022692"/>
    </source>
</evidence>
<feature type="compositionally biased region" description="Low complexity" evidence="7">
    <location>
        <begin position="442"/>
        <end position="452"/>
    </location>
</feature>
<evidence type="ECO:0000256" key="3">
    <source>
        <dbReference type="ARBA" id="ARBA00022475"/>
    </source>
</evidence>
<keyword evidence="4 8" id="KW-0812">Transmembrane</keyword>
<keyword evidence="2" id="KW-0813">Transport</keyword>
<evidence type="ECO:0000256" key="6">
    <source>
        <dbReference type="ARBA" id="ARBA00023136"/>
    </source>
</evidence>
<dbReference type="EMBL" id="BAABIS010000001">
    <property type="protein sequence ID" value="GAA4846525.1"/>
    <property type="molecule type" value="Genomic_DNA"/>
</dbReference>
<protein>
    <submittedName>
        <fullName evidence="10">MFS transporter</fullName>
    </submittedName>
</protein>
<sequence length="496" mass="51057">MNESAQSDPSDPAGGTLRTTLRRLRPDLTPWRSSRDFRLLWTSGCVTSFGSFLTYVAVPLQIKQLTGSTLAVGLAGAFELVPLIVFGLWGGALADALDRRKLVLRSEAGLGLLSALLLVNALLPTPLLWPIYLVGMLVAALDGLQRPALDSLTPRIVPHDQLTAAFALNSLYRNVGSVAGPPLAGVIVVVAGVQTAYLLDVASFGLSLLLLARMRAVPPSTGADKPSLQAIATGVKYAWSRKDLLGTYAIDIVAMLFAYPVAIFPFLASELHADWALGLLYAATAVGALLVSATGGWTSHVHRHGRMLLVSALGWGAAMTVAGLVGNIWLVLLCLLIAGGADQISGTARSTMWNQSIPDELRGRLAGVELLSYSVGPQLGQVRAGGMASLAGVRASVWTGGVACVVGVLALAAALPKLLAYDDRTDSNALAVRAQHEALAAATAAPGSAAPDPGAPGPDAPDPAASDAATPGSGASDAGIDPVDPVDPVHPVGSRV</sequence>
<evidence type="ECO:0000313" key="11">
    <source>
        <dbReference type="Proteomes" id="UP001501752"/>
    </source>
</evidence>
<evidence type="ECO:0000256" key="1">
    <source>
        <dbReference type="ARBA" id="ARBA00004429"/>
    </source>
</evidence>
<name>A0ABP9DIF4_9ACTN</name>
<keyword evidence="3" id="KW-1003">Cell membrane</keyword>
<feature type="region of interest" description="Disordered" evidence="7">
    <location>
        <begin position="442"/>
        <end position="496"/>
    </location>
</feature>
<dbReference type="PROSITE" id="PS50850">
    <property type="entry name" value="MFS"/>
    <property type="match status" value="1"/>
</dbReference>
<dbReference type="PANTHER" id="PTHR23513:SF9">
    <property type="entry name" value="ENTEROBACTIN EXPORTER ENTS"/>
    <property type="match status" value="1"/>
</dbReference>
<dbReference type="Gene3D" id="1.20.1250.20">
    <property type="entry name" value="MFS general substrate transporter like domains"/>
    <property type="match status" value="2"/>
</dbReference>
<dbReference type="Pfam" id="PF05977">
    <property type="entry name" value="MFS_3"/>
    <property type="match status" value="1"/>
</dbReference>
<accession>A0ABP9DIF4</accession>
<organism evidence="10 11">
    <name type="scientific">Kitasatospora terrestris</name>
    <dbReference type="NCBI Taxonomy" id="258051"/>
    <lineage>
        <taxon>Bacteria</taxon>
        <taxon>Bacillati</taxon>
        <taxon>Actinomycetota</taxon>
        <taxon>Actinomycetes</taxon>
        <taxon>Kitasatosporales</taxon>
        <taxon>Streptomycetaceae</taxon>
        <taxon>Kitasatospora</taxon>
    </lineage>
</organism>
<keyword evidence="5 8" id="KW-1133">Transmembrane helix</keyword>
<evidence type="ECO:0000256" key="7">
    <source>
        <dbReference type="SAM" id="MobiDB-lite"/>
    </source>
</evidence>
<proteinExistence type="predicted"/>
<feature type="transmembrane region" description="Helical" evidence="8">
    <location>
        <begin position="183"/>
        <end position="211"/>
    </location>
</feature>
<dbReference type="InterPro" id="IPR020846">
    <property type="entry name" value="MFS_dom"/>
</dbReference>
<dbReference type="SUPFAM" id="SSF103473">
    <property type="entry name" value="MFS general substrate transporter"/>
    <property type="match status" value="1"/>
</dbReference>
<feature type="transmembrane region" description="Helical" evidence="8">
    <location>
        <begin position="245"/>
        <end position="267"/>
    </location>
</feature>
<keyword evidence="11" id="KW-1185">Reference proteome</keyword>
<evidence type="ECO:0000259" key="9">
    <source>
        <dbReference type="PROSITE" id="PS50850"/>
    </source>
</evidence>
<comment type="subcellular location">
    <subcellularLocation>
        <location evidence="1">Cell inner membrane</location>
        <topology evidence="1">Multi-pass membrane protein</topology>
    </subcellularLocation>
</comment>
<feature type="domain" description="Major facilitator superfamily (MFS) profile" evidence="9">
    <location>
        <begin position="235"/>
        <end position="496"/>
    </location>
</feature>
<comment type="caution">
    <text evidence="10">The sequence shown here is derived from an EMBL/GenBank/DDBJ whole genome shotgun (WGS) entry which is preliminary data.</text>
</comment>
<dbReference type="PANTHER" id="PTHR23513">
    <property type="entry name" value="INTEGRAL MEMBRANE EFFLUX PROTEIN-RELATED"/>
    <property type="match status" value="1"/>
</dbReference>
<gene>
    <name evidence="10" type="ORF">GCM10023235_24010</name>
</gene>
<feature type="compositionally biased region" description="Low complexity" evidence="7">
    <location>
        <begin position="462"/>
        <end position="483"/>
    </location>
</feature>
<dbReference type="InterPro" id="IPR036259">
    <property type="entry name" value="MFS_trans_sf"/>
</dbReference>